<name>A0A1M7MBE8_9FIRM</name>
<accession>A0A1M7MBE8</accession>
<dbReference type="AlphaFoldDB" id="A0A1M7MBE8"/>
<dbReference type="EMBL" id="FRCP01000020">
    <property type="protein sequence ID" value="SHM88050.1"/>
    <property type="molecule type" value="Genomic_DNA"/>
</dbReference>
<sequence>MKYYTEELYKSVQFYSYYFVSQVSFDMFIIKKLYTNGAEFEFESAKQTVENNYKENVLNNFNEKILFFYDLKKYLIDERRTVIPLNDYNFYKLRMYAIKCLNQLNDAENVIKEERLKIKNGEYPIGVKELAQNSFQNYNAIFIKDDEGLIVQYYNGDEASSHILRFLGVENYTHIVLDKQLGCIIGEEIYEENNMIIYNVLFDNKLSDGRIIECSVGFKDVKIINDDTIKVKY</sequence>
<proteinExistence type="predicted"/>
<organism evidence="1 2">
    <name type="scientific">Anaerosporobacter mobilis DSM 15930</name>
    <dbReference type="NCBI Taxonomy" id="1120996"/>
    <lineage>
        <taxon>Bacteria</taxon>
        <taxon>Bacillati</taxon>
        <taxon>Bacillota</taxon>
        <taxon>Clostridia</taxon>
        <taxon>Lachnospirales</taxon>
        <taxon>Lachnospiraceae</taxon>
        <taxon>Anaerosporobacter</taxon>
    </lineage>
</organism>
<evidence type="ECO:0000313" key="1">
    <source>
        <dbReference type="EMBL" id="SHM88050.1"/>
    </source>
</evidence>
<dbReference type="Proteomes" id="UP000184038">
    <property type="component" value="Unassembled WGS sequence"/>
</dbReference>
<evidence type="ECO:0000313" key="2">
    <source>
        <dbReference type="Proteomes" id="UP000184038"/>
    </source>
</evidence>
<dbReference type="RefSeq" id="WP_073290100.1">
    <property type="nucleotide sequence ID" value="NZ_FRCP01000020.1"/>
</dbReference>
<keyword evidence="2" id="KW-1185">Reference proteome</keyword>
<protein>
    <submittedName>
        <fullName evidence="1">Uncharacterized protein</fullName>
    </submittedName>
</protein>
<reference evidence="1 2" key="1">
    <citation type="submission" date="2016-11" db="EMBL/GenBank/DDBJ databases">
        <authorList>
            <person name="Jaros S."/>
            <person name="Januszkiewicz K."/>
            <person name="Wedrychowicz H."/>
        </authorList>
    </citation>
    <scope>NUCLEOTIDE SEQUENCE [LARGE SCALE GENOMIC DNA]</scope>
    <source>
        <strain evidence="1 2">DSM 15930</strain>
    </source>
</reference>
<gene>
    <name evidence="1" type="ORF">SAMN02746066_03723</name>
</gene>